<name>A0A4C1Z577_EUMVA</name>
<dbReference type="AlphaFoldDB" id="A0A4C1Z577"/>
<comment type="caution">
    <text evidence="1">The sequence shown here is derived from an EMBL/GenBank/DDBJ whole genome shotgun (WGS) entry which is preliminary data.</text>
</comment>
<evidence type="ECO:0000313" key="2">
    <source>
        <dbReference type="Proteomes" id="UP000299102"/>
    </source>
</evidence>
<dbReference type="Proteomes" id="UP000299102">
    <property type="component" value="Unassembled WGS sequence"/>
</dbReference>
<gene>
    <name evidence="1" type="ORF">EVAR_90967_1</name>
</gene>
<sequence>MVLNPIMSMVQQALSQFLLHRARLLIDHVVMSGCQVQRGCDNGLGDEVRGNWIFGYIRVTAGREGARRRTHAPCAPHILYLLYSKACMPQGAPLLKVRVDIDRFFCGMIVRADWHLPTLRAAGADGSRRGRARTCLTPDVLFMFRSRPLAPAAPTLCVSTPGRAILGG</sequence>
<proteinExistence type="predicted"/>
<keyword evidence="2" id="KW-1185">Reference proteome</keyword>
<dbReference type="EMBL" id="BGZK01001559">
    <property type="protein sequence ID" value="GBP82333.1"/>
    <property type="molecule type" value="Genomic_DNA"/>
</dbReference>
<protein>
    <submittedName>
        <fullName evidence="1">Uncharacterized protein</fullName>
    </submittedName>
</protein>
<reference evidence="1 2" key="1">
    <citation type="journal article" date="2019" name="Commun. Biol.">
        <title>The bagworm genome reveals a unique fibroin gene that provides high tensile strength.</title>
        <authorList>
            <person name="Kono N."/>
            <person name="Nakamura H."/>
            <person name="Ohtoshi R."/>
            <person name="Tomita M."/>
            <person name="Numata K."/>
            <person name="Arakawa K."/>
        </authorList>
    </citation>
    <scope>NUCLEOTIDE SEQUENCE [LARGE SCALE GENOMIC DNA]</scope>
</reference>
<accession>A0A4C1Z577</accession>
<organism evidence="1 2">
    <name type="scientific">Eumeta variegata</name>
    <name type="common">Bagworm moth</name>
    <name type="synonym">Eumeta japonica</name>
    <dbReference type="NCBI Taxonomy" id="151549"/>
    <lineage>
        <taxon>Eukaryota</taxon>
        <taxon>Metazoa</taxon>
        <taxon>Ecdysozoa</taxon>
        <taxon>Arthropoda</taxon>
        <taxon>Hexapoda</taxon>
        <taxon>Insecta</taxon>
        <taxon>Pterygota</taxon>
        <taxon>Neoptera</taxon>
        <taxon>Endopterygota</taxon>
        <taxon>Lepidoptera</taxon>
        <taxon>Glossata</taxon>
        <taxon>Ditrysia</taxon>
        <taxon>Tineoidea</taxon>
        <taxon>Psychidae</taxon>
        <taxon>Oiketicinae</taxon>
        <taxon>Eumeta</taxon>
    </lineage>
</organism>
<evidence type="ECO:0000313" key="1">
    <source>
        <dbReference type="EMBL" id="GBP82333.1"/>
    </source>
</evidence>